<dbReference type="InterPro" id="IPR003798">
    <property type="entry name" value="DNA_recombination_RmuC"/>
</dbReference>
<evidence type="ECO:0000256" key="1">
    <source>
        <dbReference type="ARBA" id="ARBA00003416"/>
    </source>
</evidence>
<keyword evidence="8" id="KW-1185">Reference proteome</keyword>
<evidence type="ECO:0000256" key="3">
    <source>
        <dbReference type="ARBA" id="ARBA00021840"/>
    </source>
</evidence>
<keyword evidence="6" id="KW-0812">Transmembrane</keyword>
<accession>A0A6N9SW45</accession>
<comment type="similarity">
    <text evidence="2">Belongs to the RmuC family.</text>
</comment>
<evidence type="ECO:0000313" key="7">
    <source>
        <dbReference type="EMBL" id="NDW03234.1"/>
    </source>
</evidence>
<dbReference type="Pfam" id="PF02646">
    <property type="entry name" value="RmuC"/>
    <property type="match status" value="1"/>
</dbReference>
<dbReference type="PANTHER" id="PTHR30563">
    <property type="entry name" value="DNA RECOMBINATION PROTEIN RMUC"/>
    <property type="match status" value="1"/>
</dbReference>
<dbReference type="PANTHER" id="PTHR30563:SF0">
    <property type="entry name" value="DNA RECOMBINATION PROTEIN RMUC"/>
    <property type="match status" value="1"/>
</dbReference>
<organism evidence="7 8">
    <name type="scientific">Jiella pacifica</name>
    <dbReference type="NCBI Taxonomy" id="2696469"/>
    <lineage>
        <taxon>Bacteria</taxon>
        <taxon>Pseudomonadati</taxon>
        <taxon>Pseudomonadota</taxon>
        <taxon>Alphaproteobacteria</taxon>
        <taxon>Hyphomicrobiales</taxon>
        <taxon>Aurantimonadaceae</taxon>
        <taxon>Jiella</taxon>
    </lineage>
</organism>
<keyword evidence="5" id="KW-0233">DNA recombination</keyword>
<reference evidence="7 8" key="1">
    <citation type="submission" date="2020-01" db="EMBL/GenBank/DDBJ databases">
        <title>Jiella pacifica sp. nov.</title>
        <authorList>
            <person name="Xue Z."/>
            <person name="Zhu S."/>
            <person name="Chen J."/>
            <person name="Yang J."/>
        </authorList>
    </citation>
    <scope>NUCLEOTIDE SEQUENCE [LARGE SCALE GENOMIC DNA]</scope>
    <source>
        <strain evidence="7 8">40Bstr34</strain>
    </source>
</reference>
<evidence type="ECO:0000313" key="8">
    <source>
        <dbReference type="Proteomes" id="UP000469011"/>
    </source>
</evidence>
<evidence type="ECO:0000256" key="4">
    <source>
        <dbReference type="ARBA" id="ARBA00023054"/>
    </source>
</evidence>
<keyword evidence="6" id="KW-1133">Transmembrane helix</keyword>
<dbReference type="GO" id="GO:0006310">
    <property type="term" value="P:DNA recombination"/>
    <property type="evidence" value="ECO:0007669"/>
    <property type="project" value="UniProtKB-KW"/>
</dbReference>
<proteinExistence type="inferred from homology"/>
<evidence type="ECO:0000256" key="6">
    <source>
        <dbReference type="SAM" id="Phobius"/>
    </source>
</evidence>
<comment type="function">
    <text evidence="1">Involved in DNA recombination.</text>
</comment>
<keyword evidence="6" id="KW-0472">Membrane</keyword>
<dbReference type="Proteomes" id="UP000469011">
    <property type="component" value="Unassembled WGS sequence"/>
</dbReference>
<dbReference type="RefSeq" id="WP_163460827.1">
    <property type="nucleotide sequence ID" value="NZ_JAAAMG010000001.1"/>
</dbReference>
<evidence type="ECO:0000256" key="5">
    <source>
        <dbReference type="ARBA" id="ARBA00023172"/>
    </source>
</evidence>
<comment type="caution">
    <text evidence="7">The sequence shown here is derived from an EMBL/GenBank/DDBJ whole genome shotgun (WGS) entry which is preliminary data.</text>
</comment>
<gene>
    <name evidence="7" type="primary">rmuC</name>
    <name evidence="7" type="ORF">GTK09_02235</name>
</gene>
<keyword evidence="4" id="KW-0175">Coiled coil</keyword>
<sequence length="389" mass="41831">MILDVVALLNRPVAVLAGVEVTGLAAALAVLCLVLALAWLRAGGRARRHEAALEAAEENAARLDQLSRSQAEISGRMQTMAEIFGARQADLTRALSDRMDGLTSRVGQSILATTKDTKASLSALAERLAVIDQAQSEIRSLTGEVVRLKDVLANKQSRGAFGEGRMQAIVADALPASVYVFQATLSNGRRPDCLIKMPNGAPGLVIDAKFPLEAYSALEASEDAETRAAAASRLRRDMEVHVRAVSEKYLIPGETQDTAFLFVPSESIFAVIHERFDDVVQKAYRAGVVIVSPSLLNLSIQVVQAVLKDARLRASAGRIQSEVRLFGEDLERLDARVAALKGHFAHASRDIDQISLSSDKLKRRGDRITGIELGEETARPAPAGSLAHD</sequence>
<protein>
    <recommendedName>
        <fullName evidence="3">DNA recombination protein RmuC homolog</fullName>
    </recommendedName>
</protein>
<feature type="transmembrane region" description="Helical" evidence="6">
    <location>
        <begin position="13"/>
        <end position="40"/>
    </location>
</feature>
<evidence type="ECO:0000256" key="2">
    <source>
        <dbReference type="ARBA" id="ARBA00009840"/>
    </source>
</evidence>
<dbReference type="AlphaFoldDB" id="A0A6N9SW45"/>
<dbReference type="EMBL" id="JAAAMG010000001">
    <property type="protein sequence ID" value="NDW03234.1"/>
    <property type="molecule type" value="Genomic_DNA"/>
</dbReference>
<name>A0A6N9SW45_9HYPH</name>